<dbReference type="InterPro" id="IPR007219">
    <property type="entry name" value="XnlR_reg_dom"/>
</dbReference>
<dbReference type="InterPro" id="IPR001138">
    <property type="entry name" value="Zn2Cys6_DnaBD"/>
</dbReference>
<dbReference type="GO" id="GO:0008270">
    <property type="term" value="F:zinc ion binding"/>
    <property type="evidence" value="ECO:0007669"/>
    <property type="project" value="InterPro"/>
</dbReference>
<feature type="region of interest" description="Disordered" evidence="3">
    <location>
        <begin position="754"/>
        <end position="782"/>
    </location>
</feature>
<feature type="compositionally biased region" description="Basic and acidic residues" evidence="3">
    <location>
        <begin position="756"/>
        <end position="765"/>
    </location>
</feature>
<dbReference type="SMART" id="SM00906">
    <property type="entry name" value="Fungal_trans"/>
    <property type="match status" value="1"/>
</dbReference>
<feature type="domain" description="Zn(2)-C6 fungal-type" evidence="4">
    <location>
        <begin position="136"/>
        <end position="167"/>
    </location>
</feature>
<feature type="compositionally biased region" description="Polar residues" evidence="3">
    <location>
        <begin position="20"/>
        <end position="65"/>
    </location>
</feature>
<reference evidence="5 6" key="1">
    <citation type="journal article" date="2020" name="Genomics">
        <title>Complete, high-quality genomes from long-read metagenomic sequencing of two wolf lichen thalli reveals enigmatic genome architecture.</title>
        <authorList>
            <person name="McKenzie S.K."/>
            <person name="Walston R.F."/>
            <person name="Allen J.L."/>
        </authorList>
    </citation>
    <scope>NUCLEOTIDE SEQUENCE [LARGE SCALE GENOMIC DNA]</scope>
    <source>
        <strain evidence="5">WasteWater1</strain>
    </source>
</reference>
<dbReference type="GO" id="GO:0006351">
    <property type="term" value="P:DNA-templated transcription"/>
    <property type="evidence" value="ECO:0007669"/>
    <property type="project" value="InterPro"/>
</dbReference>
<keyword evidence="2" id="KW-0539">Nucleus</keyword>
<dbReference type="AlphaFoldDB" id="A0A8H6F6N5"/>
<evidence type="ECO:0000256" key="3">
    <source>
        <dbReference type="SAM" id="MobiDB-lite"/>
    </source>
</evidence>
<keyword evidence="6" id="KW-1185">Reference proteome</keyword>
<comment type="caution">
    <text evidence="5">The sequence shown here is derived from an EMBL/GenBank/DDBJ whole genome shotgun (WGS) entry which is preliminary data.</text>
</comment>
<dbReference type="SMART" id="SM00066">
    <property type="entry name" value="GAL4"/>
    <property type="match status" value="1"/>
</dbReference>
<accession>A0A8H6F6N5</accession>
<dbReference type="CDD" id="cd00067">
    <property type="entry name" value="GAL4"/>
    <property type="match status" value="1"/>
</dbReference>
<dbReference type="RefSeq" id="XP_037147002.1">
    <property type="nucleotide sequence ID" value="XM_037297566.1"/>
</dbReference>
<dbReference type="GeneID" id="59335070"/>
<dbReference type="EMBL" id="JACCJB010000026">
    <property type="protein sequence ID" value="KAF6217567.1"/>
    <property type="molecule type" value="Genomic_DNA"/>
</dbReference>
<organism evidence="5 6">
    <name type="scientific">Letharia lupina</name>
    <dbReference type="NCBI Taxonomy" id="560253"/>
    <lineage>
        <taxon>Eukaryota</taxon>
        <taxon>Fungi</taxon>
        <taxon>Dikarya</taxon>
        <taxon>Ascomycota</taxon>
        <taxon>Pezizomycotina</taxon>
        <taxon>Lecanoromycetes</taxon>
        <taxon>OSLEUM clade</taxon>
        <taxon>Lecanoromycetidae</taxon>
        <taxon>Lecanorales</taxon>
        <taxon>Lecanorineae</taxon>
        <taxon>Parmeliaceae</taxon>
        <taxon>Letharia</taxon>
    </lineage>
</organism>
<feature type="compositionally biased region" description="Polar residues" evidence="3">
    <location>
        <begin position="1"/>
        <end position="10"/>
    </location>
</feature>
<evidence type="ECO:0000256" key="2">
    <source>
        <dbReference type="ARBA" id="ARBA00023242"/>
    </source>
</evidence>
<dbReference type="PANTHER" id="PTHR46910:SF1">
    <property type="entry name" value="MISCELLANEOUS ZN(II)2CYS6 TRANSCRIPTION FACTOR (EUROFUNG)-RELATED"/>
    <property type="match status" value="1"/>
</dbReference>
<dbReference type="InterPro" id="IPR050987">
    <property type="entry name" value="AtrR-like"/>
</dbReference>
<dbReference type="InterPro" id="IPR036864">
    <property type="entry name" value="Zn2-C6_fun-type_DNA-bd_sf"/>
</dbReference>
<dbReference type="SUPFAM" id="SSF57701">
    <property type="entry name" value="Zn2/Cys6 DNA-binding domain"/>
    <property type="match status" value="1"/>
</dbReference>
<feature type="region of interest" description="Disordered" evidence="3">
    <location>
        <begin position="799"/>
        <end position="841"/>
    </location>
</feature>
<feature type="compositionally biased region" description="Low complexity" evidence="3">
    <location>
        <begin position="811"/>
        <end position="835"/>
    </location>
</feature>
<evidence type="ECO:0000259" key="4">
    <source>
        <dbReference type="PROSITE" id="PS50048"/>
    </source>
</evidence>
<feature type="region of interest" description="Disordered" evidence="3">
    <location>
        <begin position="206"/>
        <end position="249"/>
    </location>
</feature>
<dbReference type="GO" id="GO:0003677">
    <property type="term" value="F:DNA binding"/>
    <property type="evidence" value="ECO:0007669"/>
    <property type="project" value="InterPro"/>
</dbReference>
<evidence type="ECO:0000313" key="6">
    <source>
        <dbReference type="Proteomes" id="UP000593566"/>
    </source>
</evidence>
<gene>
    <name evidence="5" type="ORF">HO133_006669</name>
</gene>
<protein>
    <recommendedName>
        <fullName evidence="4">Zn(2)-C6 fungal-type domain-containing protein</fullName>
    </recommendedName>
</protein>
<dbReference type="Proteomes" id="UP000593566">
    <property type="component" value="Unassembled WGS sequence"/>
</dbReference>
<dbReference type="Pfam" id="PF04082">
    <property type="entry name" value="Fungal_trans"/>
    <property type="match status" value="1"/>
</dbReference>
<dbReference type="PANTHER" id="PTHR46910">
    <property type="entry name" value="TRANSCRIPTION FACTOR PDR1"/>
    <property type="match status" value="1"/>
</dbReference>
<evidence type="ECO:0000313" key="5">
    <source>
        <dbReference type="EMBL" id="KAF6217567.1"/>
    </source>
</evidence>
<dbReference type="PROSITE" id="PS50048">
    <property type="entry name" value="ZN2_CY6_FUNGAL_2"/>
    <property type="match status" value="1"/>
</dbReference>
<sequence length="841" mass="94231">MAGQVLSSAQRPPPLYPQATPYTISSAPSGATPLQSPLTPGIGMSTSGATSRPSSGLGPLQSQHRSPPGGSAARSADFVQSYHSTMTPPGVSLPGYAEISHPRGSLVPNVYPDSNAMATSLQGQKRAYRQRRKDPSCDACRERKVKCDATESTSCTECTSRNVKCQFTKETNRRMSNIRHNQDLQKELAQAKSQVNHLRSILESGEGASPVHGISASDPLPQTHPLAHLPGPEPSNLHNMSHLPGPETTYFPRYVSERFSGYEERQPKRRRTMAPQDLSRIGSTMQQRGRGIFKPPYPHQKINSSDLFSSSLPGLPPKHVADTLVHQYRTTLHPTLPLVHWPSFQEQYHSAYKNGSLHGVPRIWSALLFAVFACGTLHRSWYDGQKYLEISKSLIDMWTEDLTLDHARAALLSSIFLIEMNLKSAGWTWIGFAVRISFDIGLHCEAGTWPAIEKEMRRRVWWCVYACDCLLSLELGRPSLTKEEDCNVGMPSPIDDQYMIPGTPWASSPDPEQSTSPLLPMIQVIGGIARLLRILKSDRLAKSALQAYDLHFNECVNAFPAQKHRRANGYIHPAELPPIIYLQNARLMLHRHNLTPTCDSVERSTAIDQCVLVAKDTAGFLRRCMQPPGEPRYHEAEQNDTWESRMISASSAFFCTHVWRCTLFLCFRLDFESALSCARASATLGNARPVNVDCGRYLEFFLHEMRSKLDYRVQIDTDEEMIAYVSGDLQGSFENSWIWQKGEGGVHLGEPLQISSEKDKQDMKRQSRILSPARPQTKQSDWNGWDDVLRTIERLSRKKEQEQQHLAIQESSLRPSMMLPPLAPSPNSMSPSNRMSIKDLI</sequence>
<dbReference type="GO" id="GO:0000981">
    <property type="term" value="F:DNA-binding transcription factor activity, RNA polymerase II-specific"/>
    <property type="evidence" value="ECO:0007669"/>
    <property type="project" value="InterPro"/>
</dbReference>
<proteinExistence type="predicted"/>
<dbReference type="Pfam" id="PF00172">
    <property type="entry name" value="Zn_clus"/>
    <property type="match status" value="1"/>
</dbReference>
<evidence type="ECO:0000256" key="1">
    <source>
        <dbReference type="ARBA" id="ARBA00022723"/>
    </source>
</evidence>
<dbReference type="CDD" id="cd12148">
    <property type="entry name" value="fungal_TF_MHR"/>
    <property type="match status" value="1"/>
</dbReference>
<feature type="region of interest" description="Disordered" evidence="3">
    <location>
        <begin position="1"/>
        <end position="76"/>
    </location>
</feature>
<keyword evidence="1" id="KW-0479">Metal-binding</keyword>
<dbReference type="PROSITE" id="PS00463">
    <property type="entry name" value="ZN2_CY6_FUNGAL_1"/>
    <property type="match status" value="1"/>
</dbReference>
<dbReference type="Gene3D" id="4.10.240.10">
    <property type="entry name" value="Zn(2)-C6 fungal-type DNA-binding domain"/>
    <property type="match status" value="1"/>
</dbReference>
<name>A0A8H6F6N5_9LECA</name>